<dbReference type="Pfam" id="PF13191">
    <property type="entry name" value="AAA_16"/>
    <property type="match status" value="1"/>
</dbReference>
<dbReference type="InterPro" id="IPR016032">
    <property type="entry name" value="Sig_transdc_resp-reg_C-effctor"/>
</dbReference>
<dbReference type="Gene3D" id="1.25.40.10">
    <property type="entry name" value="Tetratricopeptide repeat domain"/>
    <property type="match status" value="1"/>
</dbReference>
<dbReference type="InterPro" id="IPR041664">
    <property type="entry name" value="AAA_16"/>
</dbReference>
<dbReference type="PANTHER" id="PTHR35807">
    <property type="entry name" value="TRANSCRIPTIONAL REGULATOR REDD-RELATED"/>
    <property type="match status" value="1"/>
</dbReference>
<dbReference type="SMART" id="SM00862">
    <property type="entry name" value="Trans_reg_C"/>
    <property type="match status" value="1"/>
</dbReference>
<evidence type="ECO:0000256" key="6">
    <source>
        <dbReference type="SAM" id="MobiDB-lite"/>
    </source>
</evidence>
<dbReference type="PROSITE" id="PS51755">
    <property type="entry name" value="OMPR_PHOB"/>
    <property type="match status" value="1"/>
</dbReference>
<dbReference type="InterPro" id="IPR036388">
    <property type="entry name" value="WH-like_DNA-bd_sf"/>
</dbReference>
<evidence type="ECO:0000313" key="9">
    <source>
        <dbReference type="Proteomes" id="UP001501116"/>
    </source>
</evidence>
<accession>A0ABN2S8G9</accession>
<dbReference type="Pfam" id="PF00486">
    <property type="entry name" value="Trans_reg_C"/>
    <property type="match status" value="1"/>
</dbReference>
<feature type="compositionally biased region" description="Basic residues" evidence="6">
    <location>
        <begin position="263"/>
        <end position="277"/>
    </location>
</feature>
<evidence type="ECO:0000256" key="5">
    <source>
        <dbReference type="PROSITE-ProRule" id="PRU01091"/>
    </source>
</evidence>
<dbReference type="SMART" id="SM01043">
    <property type="entry name" value="BTAD"/>
    <property type="match status" value="1"/>
</dbReference>
<dbReference type="Gene3D" id="1.10.10.10">
    <property type="entry name" value="Winged helix-like DNA-binding domain superfamily/Winged helix DNA-binding domain"/>
    <property type="match status" value="1"/>
</dbReference>
<sequence length="756" mass="81516">MPTHSRGVTNVRIRSSVVSGEGVAVQVEIGVLGAVSVTVDGEPVPMGSPLQRAVLAALALRCPNAVPSAELTTMLWGENPPASAKGNLQSYVASLRRVLEPRPVRNQPFTILLTMGAGYRLRLPADAVDAHRFTARADAGAALYTEGRYRAAAAEFKAALDCWRGTAFEDVPCPFARYQREWYAERRLDVLESWSAAKLHLGQHEEVVERLRRPVAEHPLRERLTTSLIEALTAGGRTAEARDLCERSESLLAGTLGGDFAVSRKRGKDPATGKKRAAPAQLPHDIGSFVGRAAELAALHRLANTDGSPRPSQGAVVLHGDGGSGKTALATRFGSQAAARFPDGQLYVDLRGVGPGQRPMASEDALARLLGALGVPAEKMPAGLEARSGHLRTLLADARVLLVLDNAATAAQVRPLLPGSDTCFAVVTSRNRLRGLSVAEGAAAVPVGVLGEREAIELLGAIAGEHRVEREPEAARVIVRACGLLALPVRIAAERAAMRPRHTLAELAAVLSVEDRRLDLLSAQDDHYTARAVFSWSYAALPPDAARVFRVLGVFPGESLSIEAIATMAGSDLDAARRAVRMLVSSHLLSERLPGRYRIHGLLRSYALERFESEETAAQRIRAARMLLDWYLQGIALAARLMPSGPLSREPIEQPPFSVPPPELHDHEAAIRWCEAESANFVQVILLAAKFGFRVHAWQIARFLVPFFPLRRGWRERADPPEVAVAGEVSGRHREVTAAGAWLLDDVVHAQSNVPI</sequence>
<dbReference type="Proteomes" id="UP001501116">
    <property type="component" value="Unassembled WGS sequence"/>
</dbReference>
<evidence type="ECO:0000256" key="1">
    <source>
        <dbReference type="ARBA" id="ARBA00005820"/>
    </source>
</evidence>
<evidence type="ECO:0000313" key="8">
    <source>
        <dbReference type="EMBL" id="GAA1982121.1"/>
    </source>
</evidence>
<dbReference type="PANTHER" id="PTHR35807:SF1">
    <property type="entry name" value="TRANSCRIPTIONAL REGULATOR REDD"/>
    <property type="match status" value="1"/>
</dbReference>
<dbReference type="SUPFAM" id="SSF48452">
    <property type="entry name" value="TPR-like"/>
    <property type="match status" value="1"/>
</dbReference>
<dbReference type="InterPro" id="IPR027417">
    <property type="entry name" value="P-loop_NTPase"/>
</dbReference>
<keyword evidence="9" id="KW-1185">Reference proteome</keyword>
<organism evidence="8 9">
    <name type="scientific">Amycolatopsis minnesotensis</name>
    <dbReference type="NCBI Taxonomy" id="337894"/>
    <lineage>
        <taxon>Bacteria</taxon>
        <taxon>Bacillati</taxon>
        <taxon>Actinomycetota</taxon>
        <taxon>Actinomycetes</taxon>
        <taxon>Pseudonocardiales</taxon>
        <taxon>Pseudonocardiaceae</taxon>
        <taxon>Amycolatopsis</taxon>
    </lineage>
</organism>
<gene>
    <name evidence="8" type="ORF">GCM10009754_68760</name>
</gene>
<evidence type="ECO:0000256" key="3">
    <source>
        <dbReference type="ARBA" id="ARBA00023125"/>
    </source>
</evidence>
<dbReference type="Gene3D" id="3.40.50.300">
    <property type="entry name" value="P-loop containing nucleotide triphosphate hydrolases"/>
    <property type="match status" value="1"/>
</dbReference>
<evidence type="ECO:0000259" key="7">
    <source>
        <dbReference type="PROSITE" id="PS51755"/>
    </source>
</evidence>
<keyword evidence="4" id="KW-0804">Transcription</keyword>
<comment type="caution">
    <text evidence="8">The sequence shown here is derived from an EMBL/GenBank/DDBJ whole genome shotgun (WGS) entry which is preliminary data.</text>
</comment>
<dbReference type="Pfam" id="PF03704">
    <property type="entry name" value="BTAD"/>
    <property type="match status" value="1"/>
</dbReference>
<proteinExistence type="inferred from homology"/>
<evidence type="ECO:0000256" key="4">
    <source>
        <dbReference type="ARBA" id="ARBA00023163"/>
    </source>
</evidence>
<dbReference type="EMBL" id="BAAANN010000036">
    <property type="protein sequence ID" value="GAA1982121.1"/>
    <property type="molecule type" value="Genomic_DNA"/>
</dbReference>
<feature type="region of interest" description="Disordered" evidence="6">
    <location>
        <begin position="263"/>
        <end position="282"/>
    </location>
</feature>
<keyword evidence="2" id="KW-0805">Transcription regulation</keyword>
<evidence type="ECO:0000256" key="2">
    <source>
        <dbReference type="ARBA" id="ARBA00023015"/>
    </source>
</evidence>
<dbReference type="InterPro" id="IPR005158">
    <property type="entry name" value="BTAD"/>
</dbReference>
<name>A0ABN2S8G9_9PSEU</name>
<feature type="DNA-binding region" description="OmpR/PhoB-type" evidence="5">
    <location>
        <begin position="20"/>
        <end position="123"/>
    </location>
</feature>
<dbReference type="SUPFAM" id="SSF52540">
    <property type="entry name" value="P-loop containing nucleoside triphosphate hydrolases"/>
    <property type="match status" value="1"/>
</dbReference>
<dbReference type="InterPro" id="IPR051677">
    <property type="entry name" value="AfsR-DnrI-RedD_regulator"/>
</dbReference>
<protein>
    <recommendedName>
        <fullName evidence="7">OmpR/PhoB-type domain-containing protein</fullName>
    </recommendedName>
</protein>
<keyword evidence="3 5" id="KW-0238">DNA-binding</keyword>
<reference evidence="8 9" key="1">
    <citation type="journal article" date="2019" name="Int. J. Syst. Evol. Microbiol.">
        <title>The Global Catalogue of Microorganisms (GCM) 10K type strain sequencing project: providing services to taxonomists for standard genome sequencing and annotation.</title>
        <authorList>
            <consortium name="The Broad Institute Genomics Platform"/>
            <consortium name="The Broad Institute Genome Sequencing Center for Infectious Disease"/>
            <person name="Wu L."/>
            <person name="Ma J."/>
        </authorList>
    </citation>
    <scope>NUCLEOTIDE SEQUENCE [LARGE SCALE GENOMIC DNA]</scope>
    <source>
        <strain evidence="8 9">JCM 14545</strain>
    </source>
</reference>
<dbReference type="SUPFAM" id="SSF46894">
    <property type="entry name" value="C-terminal effector domain of the bipartite response regulators"/>
    <property type="match status" value="1"/>
</dbReference>
<comment type="similarity">
    <text evidence="1">Belongs to the AfsR/DnrI/RedD regulatory family.</text>
</comment>
<feature type="domain" description="OmpR/PhoB-type" evidence="7">
    <location>
        <begin position="20"/>
        <end position="123"/>
    </location>
</feature>
<dbReference type="InterPro" id="IPR011990">
    <property type="entry name" value="TPR-like_helical_dom_sf"/>
</dbReference>
<dbReference type="InterPro" id="IPR001867">
    <property type="entry name" value="OmpR/PhoB-type_DNA-bd"/>
</dbReference>